<keyword evidence="3" id="KW-1185">Reference proteome</keyword>
<evidence type="ECO:0000313" key="2">
    <source>
        <dbReference type="EMBL" id="ELR24528.1"/>
    </source>
</evidence>
<proteinExistence type="inferred from homology"/>
<reference evidence="2 3" key="1">
    <citation type="journal article" date="2013" name="Genome Biol.">
        <title>Genome of Acanthamoeba castellanii highlights extensive lateral gene transfer and early evolution of tyrosine kinase signaling.</title>
        <authorList>
            <person name="Clarke M."/>
            <person name="Lohan A.J."/>
            <person name="Liu B."/>
            <person name="Lagkouvardos I."/>
            <person name="Roy S."/>
            <person name="Zafar N."/>
            <person name="Bertelli C."/>
            <person name="Schilde C."/>
            <person name="Kianianmomeni A."/>
            <person name="Burglin T.R."/>
            <person name="Frech C."/>
            <person name="Turcotte B."/>
            <person name="Kopec K.O."/>
            <person name="Synnott J.M."/>
            <person name="Choo C."/>
            <person name="Paponov I."/>
            <person name="Finkler A."/>
            <person name="Soon Heng Tan C."/>
            <person name="Hutchins A.P."/>
            <person name="Weinmeier T."/>
            <person name="Rattei T."/>
            <person name="Chu J.S."/>
            <person name="Gimenez G."/>
            <person name="Irimia M."/>
            <person name="Rigden D.J."/>
            <person name="Fitzpatrick D.A."/>
            <person name="Lorenzo-Morales J."/>
            <person name="Bateman A."/>
            <person name="Chiu C.H."/>
            <person name="Tang P."/>
            <person name="Hegemann P."/>
            <person name="Fromm H."/>
            <person name="Raoult D."/>
            <person name="Greub G."/>
            <person name="Miranda-Saavedra D."/>
            <person name="Chen N."/>
            <person name="Nash P."/>
            <person name="Ginger M.L."/>
            <person name="Horn M."/>
            <person name="Schaap P."/>
            <person name="Caler L."/>
            <person name="Loftus B."/>
        </authorList>
    </citation>
    <scope>NUCLEOTIDE SEQUENCE [LARGE SCALE GENOMIC DNA]</scope>
    <source>
        <strain evidence="2 3">Neff</strain>
    </source>
</reference>
<dbReference type="InterPro" id="IPR011990">
    <property type="entry name" value="TPR-like_helical_dom_sf"/>
</dbReference>
<dbReference type="AlphaFoldDB" id="L8HIK5"/>
<comment type="similarity">
    <text evidence="1">Belongs to the sel-1 family.</text>
</comment>
<accession>L8HIK5</accession>
<organism evidence="2 3">
    <name type="scientific">Acanthamoeba castellanii (strain ATCC 30010 / Neff)</name>
    <dbReference type="NCBI Taxonomy" id="1257118"/>
    <lineage>
        <taxon>Eukaryota</taxon>
        <taxon>Amoebozoa</taxon>
        <taxon>Discosea</taxon>
        <taxon>Longamoebia</taxon>
        <taxon>Centramoebida</taxon>
        <taxon>Acanthamoebidae</taxon>
        <taxon>Acanthamoeba</taxon>
    </lineage>
</organism>
<gene>
    <name evidence="2" type="ORF">ACA1_326220</name>
</gene>
<dbReference type="GeneID" id="14925546"/>
<dbReference type="EMBL" id="KB007813">
    <property type="protein sequence ID" value="ELR24528.1"/>
    <property type="molecule type" value="Genomic_DNA"/>
</dbReference>
<dbReference type="OrthoDB" id="2384430at2759"/>
<dbReference type="KEGG" id="acan:ACA1_326220"/>
<dbReference type="Gene3D" id="1.25.40.10">
    <property type="entry name" value="Tetratricopeptide repeat domain"/>
    <property type="match status" value="1"/>
</dbReference>
<name>L8HIK5_ACACF</name>
<dbReference type="SUPFAM" id="SSF81901">
    <property type="entry name" value="HCP-like"/>
    <property type="match status" value="2"/>
</dbReference>
<protein>
    <submittedName>
        <fullName evidence="2">Sel1 repeatcontaining protein</fullName>
    </submittedName>
</protein>
<dbReference type="InterPro" id="IPR006597">
    <property type="entry name" value="Sel1-like"/>
</dbReference>
<dbReference type="PANTHER" id="PTHR11102">
    <property type="entry name" value="SEL-1-LIKE PROTEIN"/>
    <property type="match status" value="1"/>
</dbReference>
<dbReference type="Pfam" id="PF08238">
    <property type="entry name" value="Sel1"/>
    <property type="match status" value="4"/>
</dbReference>
<dbReference type="STRING" id="1257118.L8HIK5"/>
<evidence type="ECO:0000313" key="3">
    <source>
        <dbReference type="Proteomes" id="UP000011083"/>
    </source>
</evidence>
<dbReference type="SMART" id="SM00671">
    <property type="entry name" value="SEL1"/>
    <property type="match status" value="5"/>
</dbReference>
<dbReference type="RefSeq" id="XP_004367801.1">
    <property type="nucleotide sequence ID" value="XM_004367744.1"/>
</dbReference>
<dbReference type="PANTHER" id="PTHR11102:SF160">
    <property type="entry name" value="ERAD-ASSOCIATED E3 UBIQUITIN-PROTEIN LIGASE COMPONENT HRD3"/>
    <property type="match status" value="1"/>
</dbReference>
<dbReference type="Proteomes" id="UP000011083">
    <property type="component" value="Unassembled WGS sequence"/>
</dbReference>
<dbReference type="InterPro" id="IPR050767">
    <property type="entry name" value="Sel1_AlgK"/>
</dbReference>
<evidence type="ECO:0000256" key="1">
    <source>
        <dbReference type="ARBA" id="ARBA00038101"/>
    </source>
</evidence>
<sequence>MEWPTREAEADYRRAVDLLKWPNRANGLEGLLLLRSLAVAGRHPAASWTLRACRRFPSGTQASDEDWAAGMDWDVAMEVWRVHAERDDHPIAHYLLSRKYTIFSCEEEPPAWSTHLQRAADLGYPLALKALAVCYDGGRGVLIDLLEAVKLFEKAVAAGDIDAQYDMGVAFLRGCDEPAQLTGAIGMLEKAVALGQPQAMTRLGLFYREGRRAGFARRWAVGPEQDPTKAAELFQRAADLGDPEGMRHLADAHADGQQGVPRDVRRAFQLYCEAALRGSSDALTRLFNLLLLGVTTSGQRHEVLSNDAELALQAFESARQYGHRGGSSGWLFLKSLLAAYFTPLIGADDGANAAPASLFHICCARVNREIEAEILARAAGGDGERPGPFERAVATRVPCDARERLTSANSLRQCDRLGCRRKFFGDGRMTRAYCFVPTSASSASSSSSSSSLDKVVARLHFCSVQCWRQAMTLGGGARPALGSLVGVVQVDD</sequence>
<dbReference type="VEuPathDB" id="AmoebaDB:ACA1_326220"/>